<organism evidence="2 3">
    <name type="scientific">Parnassius apollo</name>
    <name type="common">Apollo butterfly</name>
    <name type="synonym">Papilio apollo</name>
    <dbReference type="NCBI Taxonomy" id="110799"/>
    <lineage>
        <taxon>Eukaryota</taxon>
        <taxon>Metazoa</taxon>
        <taxon>Ecdysozoa</taxon>
        <taxon>Arthropoda</taxon>
        <taxon>Hexapoda</taxon>
        <taxon>Insecta</taxon>
        <taxon>Pterygota</taxon>
        <taxon>Neoptera</taxon>
        <taxon>Endopterygota</taxon>
        <taxon>Lepidoptera</taxon>
        <taxon>Glossata</taxon>
        <taxon>Ditrysia</taxon>
        <taxon>Papilionoidea</taxon>
        <taxon>Papilionidae</taxon>
        <taxon>Parnassiinae</taxon>
        <taxon>Parnassini</taxon>
        <taxon>Parnassius</taxon>
        <taxon>Parnassius</taxon>
    </lineage>
</organism>
<feature type="compositionally biased region" description="Basic and acidic residues" evidence="1">
    <location>
        <begin position="396"/>
        <end position="435"/>
    </location>
</feature>
<accession>A0A8S3WG80</accession>
<comment type="caution">
    <text evidence="2">The sequence shown here is derived from an EMBL/GenBank/DDBJ whole genome shotgun (WGS) entry which is preliminary data.</text>
</comment>
<reference evidence="2" key="1">
    <citation type="submission" date="2021-04" db="EMBL/GenBank/DDBJ databases">
        <authorList>
            <person name="Tunstrom K."/>
        </authorList>
    </citation>
    <scope>NUCLEOTIDE SEQUENCE</scope>
</reference>
<name>A0A8S3WG80_PARAO</name>
<evidence type="ECO:0000313" key="2">
    <source>
        <dbReference type="EMBL" id="CAG4958466.1"/>
    </source>
</evidence>
<keyword evidence="3" id="KW-1185">Reference proteome</keyword>
<feature type="compositionally biased region" description="Acidic residues" evidence="1">
    <location>
        <begin position="366"/>
        <end position="376"/>
    </location>
</feature>
<proteinExistence type="predicted"/>
<dbReference type="Proteomes" id="UP000691718">
    <property type="component" value="Unassembled WGS sequence"/>
</dbReference>
<protein>
    <submittedName>
        <fullName evidence="2">(apollo) hypothetical protein</fullName>
    </submittedName>
</protein>
<feature type="region of interest" description="Disordered" evidence="1">
    <location>
        <begin position="342"/>
        <end position="361"/>
    </location>
</feature>
<dbReference type="OrthoDB" id="425681at2759"/>
<sequence>MQWLADTNQLGEFYAEVRHLLGTSSMAKIPLSSTSGEALFKSREEINERWAEHFNNLLNVDRFVDLDHVRCLPQQPFALELDEPVSPDEVALAIKQQKNQHAVVVDFIPGELMKYGGGDLYSAIWELFVIMWEKEQVPNTFKLHDLKSIKTLEEISGKPELLPEPDNVVMQTMQKANELTPMTKTNIFINEELPQISESSKAKVKQKLLQHHVMKNSLKETYRGAADGVGGVVKRTLDARVAYGVDIVDAESVFDILSKTVTSVKTFYVPESNIEMIQIPEPERVTPIPSTMKVHQVIATEYENIIKYRPLSCFCMRGNCDCFDTKMHNLIKIKIEKKLKKRKNRCKNSRKNQDSSTENTDMEIEYAESDTSEWNENESFVISSSEENAQNIQTESESKIQENQKKKTRDKEIVKNNGKNKEELKKSIFKGPVEK</sequence>
<evidence type="ECO:0000256" key="1">
    <source>
        <dbReference type="SAM" id="MobiDB-lite"/>
    </source>
</evidence>
<dbReference type="EMBL" id="CAJQZP010000370">
    <property type="protein sequence ID" value="CAG4958466.1"/>
    <property type="molecule type" value="Genomic_DNA"/>
</dbReference>
<feature type="compositionally biased region" description="Polar residues" evidence="1">
    <location>
        <begin position="377"/>
        <end position="395"/>
    </location>
</feature>
<dbReference type="AlphaFoldDB" id="A0A8S3WG80"/>
<feature type="region of interest" description="Disordered" evidence="1">
    <location>
        <begin position="366"/>
        <end position="435"/>
    </location>
</feature>
<evidence type="ECO:0000313" key="3">
    <source>
        <dbReference type="Proteomes" id="UP000691718"/>
    </source>
</evidence>
<gene>
    <name evidence="2" type="ORF">PAPOLLO_LOCUS5947</name>
</gene>